<dbReference type="AlphaFoldDB" id="A0A2T6ZCL0"/>
<evidence type="ECO:0000313" key="2">
    <source>
        <dbReference type="Proteomes" id="UP000244722"/>
    </source>
</evidence>
<sequence>MPTSNSERSIFKSFFLYTGQLRYHTISIYPSGLGRSSTPSGLYASLLGYDTGNKEWGGATTPPAASKQPPPQTTCCKVTEPCKATSSHSAFNGIIVIYYISPPLPPALQYFTTICPGYNTYSIKDKEGCAELPYWSTLPQYCMQKCTTTINFTAVYRALLYSTLLYRVGA</sequence>
<proteinExistence type="predicted"/>
<protein>
    <submittedName>
        <fullName evidence="1">Uncharacterized protein</fullName>
    </submittedName>
</protein>
<organism evidence="1 2">
    <name type="scientific">Tuber borchii</name>
    <name type="common">White truffle</name>
    <dbReference type="NCBI Taxonomy" id="42251"/>
    <lineage>
        <taxon>Eukaryota</taxon>
        <taxon>Fungi</taxon>
        <taxon>Dikarya</taxon>
        <taxon>Ascomycota</taxon>
        <taxon>Pezizomycotina</taxon>
        <taxon>Pezizomycetes</taxon>
        <taxon>Pezizales</taxon>
        <taxon>Tuberaceae</taxon>
        <taxon>Tuber</taxon>
    </lineage>
</organism>
<keyword evidence="2" id="KW-1185">Reference proteome</keyword>
<name>A0A2T6ZCL0_TUBBO</name>
<dbReference type="EMBL" id="NESQ01000397">
    <property type="protein sequence ID" value="PUU73237.1"/>
    <property type="molecule type" value="Genomic_DNA"/>
</dbReference>
<gene>
    <name evidence="1" type="ORF">B9Z19DRAFT_1111327</name>
</gene>
<dbReference type="Proteomes" id="UP000244722">
    <property type="component" value="Unassembled WGS sequence"/>
</dbReference>
<reference evidence="1 2" key="1">
    <citation type="submission" date="2017-04" db="EMBL/GenBank/DDBJ databases">
        <title>Draft genome sequence of Tuber borchii Vittad., a whitish edible truffle.</title>
        <authorList>
            <consortium name="DOE Joint Genome Institute"/>
            <person name="Murat C."/>
            <person name="Kuo A."/>
            <person name="Barry K.W."/>
            <person name="Clum A."/>
            <person name="Dockter R.B."/>
            <person name="Fauchery L."/>
            <person name="Iotti M."/>
            <person name="Kohler A."/>
            <person name="Labutti K."/>
            <person name="Lindquist E.A."/>
            <person name="Lipzen A."/>
            <person name="Ohm R.A."/>
            <person name="Wang M."/>
            <person name="Grigoriev I.V."/>
            <person name="Zambonelli A."/>
            <person name="Martin F.M."/>
        </authorList>
    </citation>
    <scope>NUCLEOTIDE SEQUENCE [LARGE SCALE GENOMIC DNA]</scope>
    <source>
        <strain evidence="1 2">Tbo3840</strain>
    </source>
</reference>
<comment type="caution">
    <text evidence="1">The sequence shown here is derived from an EMBL/GenBank/DDBJ whole genome shotgun (WGS) entry which is preliminary data.</text>
</comment>
<accession>A0A2T6ZCL0</accession>
<evidence type="ECO:0000313" key="1">
    <source>
        <dbReference type="EMBL" id="PUU73237.1"/>
    </source>
</evidence>